<dbReference type="Proteomes" id="UP000198796">
    <property type="component" value="Unassembled WGS sequence"/>
</dbReference>
<dbReference type="PROSITE" id="PS51257">
    <property type="entry name" value="PROKAR_LIPOPROTEIN"/>
    <property type="match status" value="1"/>
</dbReference>
<evidence type="ECO:0000313" key="2">
    <source>
        <dbReference type="Proteomes" id="UP000198796"/>
    </source>
</evidence>
<evidence type="ECO:0000313" key="1">
    <source>
        <dbReference type="EMBL" id="SFA86925.1"/>
    </source>
</evidence>
<dbReference type="RefSeq" id="WP_092062075.1">
    <property type="nucleotide sequence ID" value="NZ_FOJU01000002.1"/>
</dbReference>
<dbReference type="EMBL" id="FOJU01000002">
    <property type="protein sequence ID" value="SFA86925.1"/>
    <property type="molecule type" value="Genomic_DNA"/>
</dbReference>
<accession>A0A1I0WDU3</accession>
<keyword evidence="2" id="KW-1185">Reference proteome</keyword>
<evidence type="ECO:0008006" key="3">
    <source>
        <dbReference type="Google" id="ProtNLM"/>
    </source>
</evidence>
<reference evidence="1 2" key="1">
    <citation type="submission" date="2016-10" db="EMBL/GenBank/DDBJ databases">
        <authorList>
            <person name="de Groot N.N."/>
        </authorList>
    </citation>
    <scope>NUCLEOTIDE SEQUENCE [LARGE SCALE GENOMIC DNA]</scope>
    <source>
        <strain evidence="1 2">DSM 29316</strain>
    </source>
</reference>
<dbReference type="OrthoDB" id="7859745at2"/>
<sequence>MLRLVNLVTRSGMILGLGATLAGCSIEGTQSYGGADSIVAVGQDQGNDPGGLAQGRAALAITPDGCQVWLIDDGVEGYATERFNPSTGMPVCNSRYPAGVVLGDYDSGSAGVTDTISGPRQARR</sequence>
<organism evidence="1 2">
    <name type="scientific">Poseidonocella pacifica</name>
    <dbReference type="NCBI Taxonomy" id="871651"/>
    <lineage>
        <taxon>Bacteria</taxon>
        <taxon>Pseudomonadati</taxon>
        <taxon>Pseudomonadota</taxon>
        <taxon>Alphaproteobacteria</taxon>
        <taxon>Rhodobacterales</taxon>
        <taxon>Roseobacteraceae</taxon>
        <taxon>Poseidonocella</taxon>
    </lineage>
</organism>
<gene>
    <name evidence="1" type="ORF">SAMN05421688_1331</name>
</gene>
<proteinExistence type="predicted"/>
<dbReference type="AlphaFoldDB" id="A0A1I0WDU3"/>
<name>A0A1I0WDU3_9RHOB</name>
<protein>
    <recommendedName>
        <fullName evidence="3">Lipoprotein</fullName>
    </recommendedName>
</protein>
<dbReference type="STRING" id="871651.SAMN05421688_1331"/>